<reference evidence="1" key="8">
    <citation type="journal article" date="2005" name="Science">
        <title>Antisense Transcription in the Mammalian Transcriptome.</title>
        <authorList>
            <consortium name="RIKEN Genome Exploration Research Group and Genome Science Group (Genome Network Project Core Group) and the FANTOM Consortium"/>
        </authorList>
    </citation>
    <scope>NUCLEOTIDE SEQUENCE</scope>
    <source>
        <strain evidence="1">C57BL/6J</strain>
        <tissue evidence="1">Head</tissue>
    </source>
</reference>
<reference evidence="1" key="2">
    <citation type="journal article" date="2000" name="Genome Res.">
        <title>Normalization and subtraction of cap-trapper-selected cDNAs to prepare full-length cDNA libraries for rapid discovery of new genes.</title>
        <authorList>
            <person name="Carninci P."/>
            <person name="Shibata Y."/>
            <person name="Hayatsu N."/>
            <person name="Sugahara Y."/>
            <person name="Shibata K."/>
            <person name="Itoh M."/>
            <person name="Konno H."/>
            <person name="Okazaki Y."/>
            <person name="Muramatsu M."/>
            <person name="Hayashizaki Y."/>
        </authorList>
    </citation>
    <scope>NUCLEOTIDE SEQUENCE</scope>
    <source>
        <strain evidence="1">C57BL/6J</strain>
        <tissue evidence="1">Head</tissue>
    </source>
</reference>
<name>Q8C3C8_MOUSE</name>
<proteinExistence type="evidence at transcript level"/>
<reference evidence="1" key="4">
    <citation type="journal article" date="2001" name="Nature">
        <title>Functional annotation of a full-length mouse cDNA collection.</title>
        <authorList>
            <consortium name="The RIKEN Genome Exploration Research Group Phase II Team and the FANTOM Consortium"/>
        </authorList>
    </citation>
    <scope>NUCLEOTIDE SEQUENCE</scope>
    <source>
        <strain evidence="1">C57BL/6J</strain>
        <tissue evidence="1">Head</tissue>
    </source>
</reference>
<dbReference type="AGR" id="MGI:5012030"/>
<evidence type="ECO:0000313" key="1">
    <source>
        <dbReference type="EMBL" id="BAC39642.1"/>
    </source>
</evidence>
<dbReference type="AlphaFoldDB" id="Q8C3C8"/>
<reference evidence="1" key="5">
    <citation type="journal article" date="2002" name="Nature">
        <title>Analysis of the mouse transcriptome based on functional annotation of 60,770 full-length cDNAs.</title>
        <authorList>
            <consortium name="The FANTOM Consortium and the RIKEN Genome Exploration Research Group Phase I and II Team"/>
        </authorList>
    </citation>
    <scope>NUCLEOTIDE SEQUENCE</scope>
    <source>
        <strain evidence="1">C57BL/6J</strain>
        <tissue evidence="1">Head</tissue>
    </source>
</reference>
<reference evidence="1" key="7">
    <citation type="journal article" date="2005" name="Science">
        <title>The Transcriptional Landscape of the Mammalian Genome.</title>
        <authorList>
            <consortium name="The FANTOM Consortium"/>
            <consortium name="Riken Genome Exploration Research Group and Genome Science Group (Genome Network Project Core Group)"/>
        </authorList>
    </citation>
    <scope>NUCLEOTIDE SEQUENCE</scope>
    <source>
        <strain evidence="1">C57BL/6J</strain>
        <tissue evidence="1">Head</tissue>
    </source>
</reference>
<gene>
    <name evidence="2" type="primary">Gm19845</name>
</gene>
<reference evidence="1" key="1">
    <citation type="journal article" date="1999" name="Methods Enzymol.">
        <title>High-efficiency full-length cDNA cloning.</title>
        <authorList>
            <person name="Carninci P."/>
            <person name="Hayashizaki Y."/>
        </authorList>
    </citation>
    <scope>NUCLEOTIDE SEQUENCE</scope>
    <source>
        <strain evidence="1">C57BL/6J</strain>
        <tissue evidence="1">Head</tissue>
    </source>
</reference>
<accession>Q8C3C8</accession>
<evidence type="ECO:0000313" key="2">
    <source>
        <dbReference type="MGI" id="MGI:5012030"/>
    </source>
</evidence>
<sequence>MNFRKVAMHGAYICTSEKLYHYLEKKQKELLSCIRLLLQWWTKQNVKHKSDVFFFSSKSLNYSIFLKCSVVMYCQRDTSGKQLMKQVTLIMCPSHFPSRSKHLSTPRN</sequence>
<reference evidence="1" key="3">
    <citation type="journal article" date="2000" name="Genome Res.">
        <title>RIKEN integrated sequence analysis (RISA) system--384-format sequencing pipeline with 384 multicapillary sequencer.</title>
        <authorList>
            <person name="Shibata K."/>
            <person name="Itoh M."/>
            <person name="Aizawa K."/>
            <person name="Nagaoka S."/>
            <person name="Sasaki N."/>
            <person name="Carninci P."/>
            <person name="Konno H."/>
            <person name="Akiyama J."/>
            <person name="Nishi K."/>
            <person name="Kitsunai T."/>
            <person name="Tashiro H."/>
            <person name="Itoh M."/>
            <person name="Sumi N."/>
            <person name="Ishii Y."/>
            <person name="Nakamura S."/>
            <person name="Hazama M."/>
            <person name="Nishine T."/>
            <person name="Harada A."/>
            <person name="Yamamoto R."/>
            <person name="Matsumoto H."/>
            <person name="Sakaguchi S."/>
            <person name="Ikegami T."/>
            <person name="Kashiwagi K."/>
            <person name="Fujiwake S."/>
            <person name="Inoue K."/>
            <person name="Togawa Y."/>
            <person name="Izawa M."/>
            <person name="Ohara E."/>
            <person name="Watahiki M."/>
            <person name="Yoneda Y."/>
            <person name="Ishikawa T."/>
            <person name="Ozawa K."/>
            <person name="Tanaka T."/>
            <person name="Matsuura S."/>
            <person name="Kawai J."/>
            <person name="Okazaki Y."/>
            <person name="Muramatsu M."/>
            <person name="Inoue Y."/>
            <person name="Kira A."/>
            <person name="Hayashizaki Y."/>
        </authorList>
    </citation>
    <scope>NUCLEOTIDE SEQUENCE</scope>
    <source>
        <strain evidence="1">C57BL/6J</strain>
        <tissue evidence="1">Head</tissue>
    </source>
</reference>
<protein>
    <submittedName>
        <fullName evidence="1">Uncharacterized protein</fullName>
    </submittedName>
</protein>
<organism evidence="1">
    <name type="scientific">Mus musculus</name>
    <name type="common">Mouse</name>
    <dbReference type="NCBI Taxonomy" id="10090"/>
    <lineage>
        <taxon>Eukaryota</taxon>
        <taxon>Metazoa</taxon>
        <taxon>Chordata</taxon>
        <taxon>Craniata</taxon>
        <taxon>Vertebrata</taxon>
        <taxon>Euteleostomi</taxon>
        <taxon>Mammalia</taxon>
        <taxon>Eutheria</taxon>
        <taxon>Euarchontoglires</taxon>
        <taxon>Glires</taxon>
        <taxon>Rodentia</taxon>
        <taxon>Myomorpha</taxon>
        <taxon>Muroidea</taxon>
        <taxon>Muridae</taxon>
        <taxon>Murinae</taxon>
        <taxon>Mus</taxon>
        <taxon>Mus</taxon>
    </lineage>
</organism>
<dbReference type="EMBL" id="AK086282">
    <property type="protein sequence ID" value="BAC39642.1"/>
    <property type="molecule type" value="mRNA"/>
</dbReference>
<reference evidence="1" key="6">
    <citation type="submission" date="2002-04" db="EMBL/GenBank/DDBJ databases">
        <authorList>
            <person name="Adachi J."/>
            <person name="Aizawa K."/>
            <person name="Akimura T."/>
            <person name="Arakawa T."/>
            <person name="Bono H."/>
            <person name="Carninci P."/>
            <person name="Fukuda S."/>
            <person name="Furuno M."/>
            <person name="Hanagaki T."/>
            <person name="Hara A."/>
            <person name="Hashizume W."/>
            <person name="Hayashida K."/>
            <person name="Hayatsu N."/>
            <person name="Hiramoto K."/>
            <person name="Hiraoka T."/>
            <person name="Hirozane T."/>
            <person name="Hori F."/>
            <person name="Imotani K."/>
            <person name="Ishii Y."/>
            <person name="Itoh M."/>
            <person name="Kagawa I."/>
            <person name="Kasukawa T."/>
            <person name="Katoh H."/>
            <person name="Kawai J."/>
            <person name="Kojima Y."/>
            <person name="Kondo S."/>
            <person name="Konno H."/>
            <person name="Kouda M."/>
            <person name="Koya S."/>
            <person name="Kurihara C."/>
            <person name="Matsuyama T."/>
            <person name="Miyazaki A."/>
            <person name="Murata M."/>
            <person name="Nakamura M."/>
            <person name="Nishi K."/>
            <person name="Nomura K."/>
            <person name="Numazaki R."/>
            <person name="Ohno M."/>
            <person name="Ohsato N."/>
            <person name="Okazaki Y."/>
            <person name="Saito R."/>
            <person name="Saitoh H."/>
            <person name="Sakai C."/>
            <person name="Sakai K."/>
            <person name="Sakazume N."/>
            <person name="Sano H."/>
            <person name="Sasaki D."/>
            <person name="Shibata K."/>
            <person name="Shinagawa A."/>
            <person name="Shiraki T."/>
            <person name="Sogabe Y."/>
            <person name="Tagami M."/>
            <person name="Tagawa A."/>
            <person name="Takahashi F."/>
            <person name="Takaku-Akahira S."/>
            <person name="Takeda Y."/>
            <person name="Tanaka T."/>
            <person name="Tomaru A."/>
            <person name="Toya T."/>
            <person name="Yasunishi A."/>
            <person name="Muramatsu M."/>
            <person name="Hayashizaki Y."/>
        </authorList>
    </citation>
    <scope>NUCLEOTIDE SEQUENCE</scope>
    <source>
        <strain evidence="1">C57BL/6J</strain>
        <tissue evidence="1">Head</tissue>
    </source>
</reference>
<dbReference type="MGI" id="MGI:5012030">
    <property type="gene designation" value="Gm19845"/>
</dbReference>